<accession>A0AA39W4C4</accession>
<sequence>MDFGGMILCFGKLVFTGRNDCILVIMKLNWWAETGMSLGDFNLVFMGVGESGLCIVVLSGIGVCGFHVCGGFEIDLVCVDGCVNGLKKMEVESDRDGWDVVKKIKMEVAEGDTCEEMVVNGIVGGHSTFEIRVLRHLGW</sequence>
<evidence type="ECO:0000313" key="1">
    <source>
        <dbReference type="EMBL" id="KAK0601061.1"/>
    </source>
</evidence>
<keyword evidence="2" id="KW-1185">Reference proteome</keyword>
<dbReference type="AlphaFoldDB" id="A0AA39W4C4"/>
<reference evidence="1" key="2">
    <citation type="submission" date="2023-06" db="EMBL/GenBank/DDBJ databases">
        <authorList>
            <person name="Swenson N.G."/>
            <person name="Wegrzyn J.L."/>
            <person name="Mcevoy S.L."/>
        </authorList>
    </citation>
    <scope>NUCLEOTIDE SEQUENCE</scope>
    <source>
        <strain evidence="1">NS2018</strain>
        <tissue evidence="1">Leaf</tissue>
    </source>
</reference>
<evidence type="ECO:0000313" key="2">
    <source>
        <dbReference type="Proteomes" id="UP001168877"/>
    </source>
</evidence>
<dbReference type="Proteomes" id="UP001168877">
    <property type="component" value="Unassembled WGS sequence"/>
</dbReference>
<gene>
    <name evidence="1" type="ORF">LWI29_020962</name>
</gene>
<proteinExistence type="predicted"/>
<reference evidence="1" key="1">
    <citation type="journal article" date="2022" name="Plant J.">
        <title>Strategies of tolerance reflected in two North American maple genomes.</title>
        <authorList>
            <person name="McEvoy S.L."/>
            <person name="Sezen U.U."/>
            <person name="Trouern-Trend A."/>
            <person name="McMahon S.M."/>
            <person name="Schaberg P.G."/>
            <person name="Yang J."/>
            <person name="Wegrzyn J.L."/>
            <person name="Swenson N.G."/>
        </authorList>
    </citation>
    <scope>NUCLEOTIDE SEQUENCE</scope>
    <source>
        <strain evidence="1">NS2018</strain>
    </source>
</reference>
<protein>
    <submittedName>
        <fullName evidence="1">Uncharacterized protein</fullName>
    </submittedName>
</protein>
<dbReference type="EMBL" id="JAUESC010000003">
    <property type="protein sequence ID" value="KAK0601061.1"/>
    <property type="molecule type" value="Genomic_DNA"/>
</dbReference>
<comment type="caution">
    <text evidence="1">The sequence shown here is derived from an EMBL/GenBank/DDBJ whole genome shotgun (WGS) entry which is preliminary data.</text>
</comment>
<organism evidence="1 2">
    <name type="scientific">Acer saccharum</name>
    <name type="common">Sugar maple</name>
    <dbReference type="NCBI Taxonomy" id="4024"/>
    <lineage>
        <taxon>Eukaryota</taxon>
        <taxon>Viridiplantae</taxon>
        <taxon>Streptophyta</taxon>
        <taxon>Embryophyta</taxon>
        <taxon>Tracheophyta</taxon>
        <taxon>Spermatophyta</taxon>
        <taxon>Magnoliopsida</taxon>
        <taxon>eudicotyledons</taxon>
        <taxon>Gunneridae</taxon>
        <taxon>Pentapetalae</taxon>
        <taxon>rosids</taxon>
        <taxon>malvids</taxon>
        <taxon>Sapindales</taxon>
        <taxon>Sapindaceae</taxon>
        <taxon>Hippocastanoideae</taxon>
        <taxon>Acereae</taxon>
        <taxon>Acer</taxon>
    </lineage>
</organism>
<name>A0AA39W4C4_ACESA</name>